<evidence type="ECO:0000313" key="1">
    <source>
        <dbReference type="EMBL" id="OSS41675.1"/>
    </source>
</evidence>
<protein>
    <submittedName>
        <fullName evidence="1">Uncharacterized protein</fullName>
    </submittedName>
</protein>
<proteinExistence type="predicted"/>
<accession>A0A1X4XVY1</accession>
<gene>
    <name evidence="1" type="ORF">DESAMIL20_1228</name>
</gene>
<reference evidence="1 2" key="1">
    <citation type="journal article" date="2017" name="Front. Microbiol.">
        <title>Genome Sequence of Desulfurella amilsii Strain TR1 and Comparative Genomics of Desulfurellaceae Family.</title>
        <authorList>
            <person name="Florentino A.P."/>
            <person name="Stams A.J."/>
            <person name="Sanchez-Andrea I."/>
        </authorList>
    </citation>
    <scope>NUCLEOTIDE SEQUENCE [LARGE SCALE GENOMIC DNA]</scope>
    <source>
        <strain evidence="1 2">TR1</strain>
    </source>
</reference>
<dbReference type="Proteomes" id="UP000194141">
    <property type="component" value="Unassembled WGS sequence"/>
</dbReference>
<dbReference type="EMBL" id="MDSU01000018">
    <property type="protein sequence ID" value="OSS41675.1"/>
    <property type="molecule type" value="Genomic_DNA"/>
</dbReference>
<organism evidence="1 2">
    <name type="scientific">Desulfurella amilsii</name>
    <dbReference type="NCBI Taxonomy" id="1562698"/>
    <lineage>
        <taxon>Bacteria</taxon>
        <taxon>Pseudomonadati</taxon>
        <taxon>Campylobacterota</taxon>
        <taxon>Desulfurellia</taxon>
        <taxon>Desulfurellales</taxon>
        <taxon>Desulfurellaceae</taxon>
        <taxon>Desulfurella</taxon>
    </lineage>
</organism>
<dbReference type="AlphaFoldDB" id="A0A1X4XVY1"/>
<sequence>MPPSINSFGSKKLFIPKLSTNTPKVIKEKLVKMLKRLFLLN</sequence>
<evidence type="ECO:0000313" key="2">
    <source>
        <dbReference type="Proteomes" id="UP000194141"/>
    </source>
</evidence>
<name>A0A1X4XVY1_9BACT</name>
<comment type="caution">
    <text evidence="1">The sequence shown here is derived from an EMBL/GenBank/DDBJ whole genome shotgun (WGS) entry which is preliminary data.</text>
</comment>
<keyword evidence="2" id="KW-1185">Reference proteome</keyword>